<comment type="caution">
    <text evidence="1">The sequence shown here is derived from an EMBL/GenBank/DDBJ whole genome shotgun (WGS) entry which is preliminary data.</text>
</comment>
<reference evidence="1 2" key="1">
    <citation type="submission" date="2021-01" db="EMBL/GenBank/DDBJ databases">
        <title>Chromosome-level genome assembly of a human fungal pathogen reveals clustering of transcriptionally co-regulated genes.</title>
        <authorList>
            <person name="Voorhies M."/>
            <person name="Cohen S."/>
            <person name="Shea T.P."/>
            <person name="Petrus S."/>
            <person name="Munoz J.F."/>
            <person name="Poplawski S."/>
            <person name="Goldman W.E."/>
            <person name="Michael T."/>
            <person name="Cuomo C.A."/>
            <person name="Sil A."/>
            <person name="Beyhan S."/>
        </authorList>
    </citation>
    <scope>NUCLEOTIDE SEQUENCE [LARGE SCALE GENOMIC DNA]</scope>
    <source>
        <strain evidence="1 2">G184AR</strain>
    </source>
</reference>
<protein>
    <submittedName>
        <fullName evidence="1">Uncharacterized protein</fullName>
    </submittedName>
</protein>
<gene>
    <name evidence="1" type="ORF">I7I52_05509</name>
</gene>
<evidence type="ECO:0000313" key="1">
    <source>
        <dbReference type="EMBL" id="KAG5294010.1"/>
    </source>
</evidence>
<organism evidence="1 2">
    <name type="scientific">Ajellomyces capsulatus</name>
    <name type="common">Darling's disease fungus</name>
    <name type="synonym">Histoplasma capsulatum</name>
    <dbReference type="NCBI Taxonomy" id="5037"/>
    <lineage>
        <taxon>Eukaryota</taxon>
        <taxon>Fungi</taxon>
        <taxon>Dikarya</taxon>
        <taxon>Ascomycota</taxon>
        <taxon>Pezizomycotina</taxon>
        <taxon>Eurotiomycetes</taxon>
        <taxon>Eurotiomycetidae</taxon>
        <taxon>Onygenales</taxon>
        <taxon>Ajellomycetaceae</taxon>
        <taxon>Histoplasma</taxon>
    </lineage>
</organism>
<accession>A0A8H7YKF0</accession>
<dbReference type="Proteomes" id="UP000670092">
    <property type="component" value="Unassembled WGS sequence"/>
</dbReference>
<proteinExistence type="predicted"/>
<dbReference type="EMBL" id="JAEVHI010000004">
    <property type="protein sequence ID" value="KAG5294010.1"/>
    <property type="molecule type" value="Genomic_DNA"/>
</dbReference>
<evidence type="ECO:0000313" key="2">
    <source>
        <dbReference type="Proteomes" id="UP000670092"/>
    </source>
</evidence>
<name>A0A8H7YKF0_AJECA</name>
<sequence length="62" mass="7133">MRPSSFYLTGVLNQPRRSSITLTECTPCGVSSLEINDTRWLIRVPSLCLKQWPRGTQTRMLH</sequence>
<dbReference type="AlphaFoldDB" id="A0A8H7YKF0"/>
<dbReference type="VEuPathDB" id="FungiDB:I7I52_05509"/>